<dbReference type="Gene3D" id="3.40.33.10">
    <property type="entry name" value="CAP"/>
    <property type="match status" value="1"/>
</dbReference>
<dbReference type="Proteomes" id="UP000184404">
    <property type="component" value="Unassembled WGS sequence"/>
</dbReference>
<dbReference type="STRING" id="1123243.SAMN02745190_02175"/>
<sequence>MRNLRTIISMLVMMAALFAASTAFASSLENEVLYYVNVERAAAGLRPLTYNVSLASAANVRASEAGVHFGHVRPDGRDVKSVLNEASYAWFGENLAVSKTDDAKKIVRAWMASPTHRANLLNRHYTQMGIGVTRGADGRLYWAGLLASE</sequence>
<accession>A0A1M5A267</accession>
<dbReference type="CDD" id="cd05379">
    <property type="entry name" value="CAP_bacterial"/>
    <property type="match status" value="1"/>
</dbReference>
<proteinExistence type="predicted"/>
<feature type="domain" description="SCP" evidence="2">
    <location>
        <begin position="33"/>
        <end position="142"/>
    </location>
</feature>
<name>A0A1M5A267_9FIRM</name>
<protein>
    <submittedName>
        <fullName evidence="3">Cysteine-rich secretory protein family protein</fullName>
    </submittedName>
</protein>
<dbReference type="OrthoDB" id="9783944at2"/>
<feature type="chain" id="PRO_5012499791" evidence="1">
    <location>
        <begin position="26"/>
        <end position="149"/>
    </location>
</feature>
<dbReference type="AlphaFoldDB" id="A0A1M5A267"/>
<feature type="signal peptide" evidence="1">
    <location>
        <begin position="1"/>
        <end position="25"/>
    </location>
</feature>
<dbReference type="InterPro" id="IPR014044">
    <property type="entry name" value="CAP_dom"/>
</dbReference>
<reference evidence="3 4" key="1">
    <citation type="submission" date="2016-11" db="EMBL/GenBank/DDBJ databases">
        <authorList>
            <person name="Jaros S."/>
            <person name="Januszkiewicz K."/>
            <person name="Wedrychowicz H."/>
        </authorList>
    </citation>
    <scope>NUCLEOTIDE SEQUENCE [LARGE SCALE GENOMIC DNA]</scope>
    <source>
        <strain evidence="3 4">DSM 10502</strain>
    </source>
</reference>
<dbReference type="Pfam" id="PF00188">
    <property type="entry name" value="CAP"/>
    <property type="match status" value="1"/>
</dbReference>
<evidence type="ECO:0000259" key="2">
    <source>
        <dbReference type="Pfam" id="PF00188"/>
    </source>
</evidence>
<evidence type="ECO:0000313" key="4">
    <source>
        <dbReference type="Proteomes" id="UP000184404"/>
    </source>
</evidence>
<dbReference type="InterPro" id="IPR035940">
    <property type="entry name" value="CAP_sf"/>
</dbReference>
<evidence type="ECO:0000313" key="3">
    <source>
        <dbReference type="EMBL" id="SHF24470.1"/>
    </source>
</evidence>
<dbReference type="PANTHER" id="PTHR31157">
    <property type="entry name" value="SCP DOMAIN-CONTAINING PROTEIN"/>
    <property type="match status" value="1"/>
</dbReference>
<organism evidence="3 4">
    <name type="scientific">Schwartzia succinivorans DSM 10502</name>
    <dbReference type="NCBI Taxonomy" id="1123243"/>
    <lineage>
        <taxon>Bacteria</taxon>
        <taxon>Bacillati</taxon>
        <taxon>Bacillota</taxon>
        <taxon>Negativicutes</taxon>
        <taxon>Selenomonadales</taxon>
        <taxon>Selenomonadaceae</taxon>
        <taxon>Schwartzia</taxon>
    </lineage>
</organism>
<dbReference type="PANTHER" id="PTHR31157:SF1">
    <property type="entry name" value="SCP DOMAIN-CONTAINING PROTEIN"/>
    <property type="match status" value="1"/>
</dbReference>
<evidence type="ECO:0000256" key="1">
    <source>
        <dbReference type="SAM" id="SignalP"/>
    </source>
</evidence>
<keyword evidence="4" id="KW-1185">Reference proteome</keyword>
<keyword evidence="1" id="KW-0732">Signal</keyword>
<dbReference type="RefSeq" id="WP_094756606.1">
    <property type="nucleotide sequence ID" value="NZ_FQUG01000010.1"/>
</dbReference>
<dbReference type="SUPFAM" id="SSF55797">
    <property type="entry name" value="PR-1-like"/>
    <property type="match status" value="1"/>
</dbReference>
<dbReference type="EMBL" id="FQUG01000010">
    <property type="protein sequence ID" value="SHF24470.1"/>
    <property type="molecule type" value="Genomic_DNA"/>
</dbReference>
<gene>
    <name evidence="3" type="ORF">SAMN02745190_02175</name>
</gene>